<gene>
    <name evidence="3" type="ORF">HX89_13730</name>
</gene>
<dbReference type="Proteomes" id="UP000027986">
    <property type="component" value="Chromosome"/>
</dbReference>
<evidence type="ECO:0000313" key="3">
    <source>
        <dbReference type="EMBL" id="AIF41800.1"/>
    </source>
</evidence>
<accession>A0A075JJ30</accession>
<evidence type="ECO:0000256" key="1">
    <source>
        <dbReference type="SAM" id="MobiDB-lite"/>
    </source>
</evidence>
<name>A0A075JJ30_9MICO</name>
<dbReference type="KEGG" id="dni:HX89_13730"/>
<feature type="signal peptide" evidence="2">
    <location>
        <begin position="1"/>
        <end position="23"/>
    </location>
</feature>
<dbReference type="EMBL" id="CP008889">
    <property type="protein sequence ID" value="AIF41800.1"/>
    <property type="molecule type" value="Genomic_DNA"/>
</dbReference>
<organism evidence="3 4">
    <name type="scientific">Dermacoccus nishinomiyaensis</name>
    <dbReference type="NCBI Taxonomy" id="1274"/>
    <lineage>
        <taxon>Bacteria</taxon>
        <taxon>Bacillati</taxon>
        <taxon>Actinomycetota</taxon>
        <taxon>Actinomycetes</taxon>
        <taxon>Micrococcales</taxon>
        <taxon>Dermacoccaceae</taxon>
        <taxon>Dermacoccus</taxon>
    </lineage>
</organism>
<feature type="region of interest" description="Disordered" evidence="1">
    <location>
        <begin position="45"/>
        <end position="81"/>
    </location>
</feature>
<proteinExistence type="predicted"/>
<keyword evidence="4" id="KW-1185">Reference proteome</keyword>
<feature type="compositionally biased region" description="Polar residues" evidence="1">
    <location>
        <begin position="68"/>
        <end position="81"/>
    </location>
</feature>
<dbReference type="AlphaFoldDB" id="A0A075JJ30"/>
<reference evidence="3 4" key="1">
    <citation type="submission" date="2014-07" db="EMBL/GenBank/DDBJ databases">
        <title>Genome Sequencing of Dermacoccus nishinomiyaensis.</title>
        <authorList>
            <person name="Hong K.W."/>
            <person name="Chan K.G."/>
        </authorList>
    </citation>
    <scope>NUCLEOTIDE SEQUENCE [LARGE SCALE GENOMIC DNA]</scope>
    <source>
        <strain evidence="3 4">M25</strain>
    </source>
</reference>
<feature type="chain" id="PRO_5038486839" description="Lipoprotein" evidence="2">
    <location>
        <begin position="24"/>
        <end position="81"/>
    </location>
</feature>
<dbReference type="HOGENOM" id="CLU_2568203_0_0_11"/>
<sequence>MTGIMTFFRAGFFRTIGVSVVLAAGLTAVSACNPIDEKVCSSGSYPVKDKGDGPGQTCVKSGDPIPSGYTTYAPGQTPTTP</sequence>
<evidence type="ECO:0000313" key="4">
    <source>
        <dbReference type="Proteomes" id="UP000027986"/>
    </source>
</evidence>
<dbReference type="RefSeq" id="WP_038569804.1">
    <property type="nucleotide sequence ID" value="NZ_VEFV01000005.1"/>
</dbReference>
<evidence type="ECO:0008006" key="5">
    <source>
        <dbReference type="Google" id="ProtNLM"/>
    </source>
</evidence>
<protein>
    <recommendedName>
        <fullName evidence="5">Lipoprotein</fullName>
    </recommendedName>
</protein>
<evidence type="ECO:0000256" key="2">
    <source>
        <dbReference type="SAM" id="SignalP"/>
    </source>
</evidence>
<keyword evidence="2" id="KW-0732">Signal</keyword>